<dbReference type="InterPro" id="IPR012000">
    <property type="entry name" value="Thiamin_PyroP_enz_cen_dom"/>
</dbReference>
<feature type="domain" description="Thiamine pyrophosphate enzyme TPP-binding" evidence="15">
    <location>
        <begin position="394"/>
        <end position="493"/>
    </location>
</feature>
<comment type="cofactor">
    <cofactor evidence="12">
        <name>Mg(2+)</name>
        <dbReference type="ChEBI" id="CHEBI:18420"/>
    </cofactor>
    <text evidence="12">Binds 1 Mg(2+) per subunit.</text>
</comment>
<evidence type="ECO:0000256" key="11">
    <source>
        <dbReference type="PIRSR" id="PIRSR036565-1"/>
    </source>
</evidence>
<evidence type="ECO:0000256" key="13">
    <source>
        <dbReference type="RuleBase" id="RU362132"/>
    </source>
</evidence>
<dbReference type="CDD" id="cd02005">
    <property type="entry name" value="TPP_PDC_IPDC"/>
    <property type="match status" value="1"/>
</dbReference>
<dbReference type="Gene3D" id="3.40.50.970">
    <property type="match status" value="2"/>
</dbReference>
<evidence type="ECO:0000313" key="18">
    <source>
        <dbReference type="Proteomes" id="UP001150941"/>
    </source>
</evidence>
<dbReference type="PANTHER" id="PTHR43452">
    <property type="entry name" value="PYRUVATE DECARBOXYLASE"/>
    <property type="match status" value="1"/>
</dbReference>
<name>A0A9W9TYM2_9EURO</name>
<evidence type="ECO:0000256" key="3">
    <source>
        <dbReference type="ARBA" id="ARBA00007812"/>
    </source>
</evidence>
<organism evidence="17 18">
    <name type="scientific">Penicillium chermesinum</name>
    <dbReference type="NCBI Taxonomy" id="63820"/>
    <lineage>
        <taxon>Eukaryota</taxon>
        <taxon>Fungi</taxon>
        <taxon>Dikarya</taxon>
        <taxon>Ascomycota</taxon>
        <taxon>Pezizomycotina</taxon>
        <taxon>Eurotiomycetes</taxon>
        <taxon>Eurotiomycetidae</taxon>
        <taxon>Eurotiales</taxon>
        <taxon>Aspergillaceae</taxon>
        <taxon>Penicillium</taxon>
    </lineage>
</organism>
<comment type="caution">
    <text evidence="17">The sequence shown here is derived from an EMBL/GenBank/DDBJ whole genome shotgun (WGS) entry which is preliminary data.</text>
</comment>
<dbReference type="GO" id="GO:0005829">
    <property type="term" value="C:cytosol"/>
    <property type="evidence" value="ECO:0007669"/>
    <property type="project" value="TreeGrafter"/>
</dbReference>
<dbReference type="OrthoDB" id="3970464at2759"/>
<dbReference type="GO" id="GO:0004737">
    <property type="term" value="F:pyruvate decarboxylase activity"/>
    <property type="evidence" value="ECO:0007669"/>
    <property type="project" value="UniProtKB-EC"/>
</dbReference>
<keyword evidence="10" id="KW-0456">Lyase</keyword>
<dbReference type="SUPFAM" id="SSF52518">
    <property type="entry name" value="Thiamin diphosphate-binding fold (THDP-binding)"/>
    <property type="match status" value="2"/>
</dbReference>
<evidence type="ECO:0000259" key="16">
    <source>
        <dbReference type="Pfam" id="PF02776"/>
    </source>
</evidence>
<dbReference type="FunFam" id="3.40.50.970:FF:000024">
    <property type="entry name" value="Pyruvate decarboxylase isozyme"/>
    <property type="match status" value="1"/>
</dbReference>
<dbReference type="CDD" id="cd07038">
    <property type="entry name" value="TPP_PYR_PDC_IPDC_like"/>
    <property type="match status" value="1"/>
</dbReference>
<proteinExistence type="inferred from homology"/>
<evidence type="ECO:0000259" key="15">
    <source>
        <dbReference type="Pfam" id="PF02775"/>
    </source>
</evidence>
<dbReference type="SUPFAM" id="SSF52467">
    <property type="entry name" value="DHS-like NAD/FAD-binding domain"/>
    <property type="match status" value="1"/>
</dbReference>
<comment type="cofactor">
    <cofactor evidence="2">
        <name>thiamine diphosphate</name>
        <dbReference type="ChEBI" id="CHEBI:58937"/>
    </cofactor>
</comment>
<evidence type="ECO:0000256" key="4">
    <source>
        <dbReference type="ARBA" id="ARBA00013202"/>
    </source>
</evidence>
<dbReference type="GO" id="GO:0000949">
    <property type="term" value="P:aromatic amino acid family catabolic process to alcohol via Ehrlich pathway"/>
    <property type="evidence" value="ECO:0007669"/>
    <property type="project" value="TreeGrafter"/>
</dbReference>
<evidence type="ECO:0000259" key="14">
    <source>
        <dbReference type="Pfam" id="PF00205"/>
    </source>
</evidence>
<evidence type="ECO:0000256" key="1">
    <source>
        <dbReference type="ARBA" id="ARBA00001041"/>
    </source>
</evidence>
<dbReference type="InterPro" id="IPR012110">
    <property type="entry name" value="PDC/IPDC-like"/>
</dbReference>
<dbReference type="EMBL" id="JAPQKS010000001">
    <property type="protein sequence ID" value="KAJ5249288.1"/>
    <property type="molecule type" value="Genomic_DNA"/>
</dbReference>
<sequence length="569" mass="63480">MAPSTVNVAEYLFTRLYQLGVRDLHGLPGDFNLLACDYVGSSGLTWIGNCNELNAGYAADAYGRLRGLGAIMTTFGVGELSCINAIAGSFSEYVPVVHIVGVPKTVVQKKNAMLHHTLGNGDFDVFARIAKELSIAQANLMDPVTAPDEIDRVLRACYIHSRPVYIQLPADIVQKPVDAKLLDSPIDIETPKSDDEKEGVVADRILKKLYAAKKPILLVDAGAGRHCVEELVDSFARKTLLPTFIAPMGKGMVNEDLPNFVGMYNGALTPIDAWRDMVESSDLIMTIGNVKSDLNTAGFSYNFNKLNTIDLHFDNVSMDYAIYEEIYMRWLLERLVREFDSSKMRKEQTDLPVISRPPVAENANFSKEEITHEYLWPRLSSWLKTGDVVVADTGTSYVGIWETKLPPGVHVMTQILWSSIGYGVPACQGAAQAIKAEGSGRRTICFEGDGSFQLTVQELSTIIHHNLDAIIFVIENDGYEIERWVHGEKASYNDIPKWQYSLFPNAFTPTEKTSERRVKAYKIRTREELEVLLTDKEFSSGKGLHFVEMHMPRHNAPTSLINFTETLKK</sequence>
<dbReference type="InterPro" id="IPR047214">
    <property type="entry name" value="TPP_PDC_IPDC"/>
</dbReference>
<evidence type="ECO:0000256" key="9">
    <source>
        <dbReference type="ARBA" id="ARBA00023052"/>
    </source>
</evidence>
<dbReference type="InterPro" id="IPR029035">
    <property type="entry name" value="DHS-like_NAD/FAD-binding_dom"/>
</dbReference>
<dbReference type="Gene3D" id="3.40.50.1220">
    <property type="entry name" value="TPP-binding domain"/>
    <property type="match status" value="1"/>
</dbReference>
<reference evidence="17" key="2">
    <citation type="journal article" date="2023" name="IMA Fungus">
        <title>Comparative genomic study of the Penicillium genus elucidates a diverse pangenome and 15 lateral gene transfer events.</title>
        <authorList>
            <person name="Petersen C."/>
            <person name="Sorensen T."/>
            <person name="Nielsen M.R."/>
            <person name="Sondergaard T.E."/>
            <person name="Sorensen J.L."/>
            <person name="Fitzpatrick D.A."/>
            <person name="Frisvad J.C."/>
            <person name="Nielsen K.L."/>
        </authorList>
    </citation>
    <scope>NUCLEOTIDE SEQUENCE</scope>
    <source>
        <strain evidence="17">IBT 19713</strain>
    </source>
</reference>
<dbReference type="Pfam" id="PF00205">
    <property type="entry name" value="TPP_enzyme_M"/>
    <property type="match status" value="1"/>
</dbReference>
<feature type="domain" description="Thiamine pyrophosphate enzyme N-terminal TPP-binding" evidence="16">
    <location>
        <begin position="7"/>
        <end position="112"/>
    </location>
</feature>
<dbReference type="RefSeq" id="XP_058336067.1">
    <property type="nucleotide sequence ID" value="XM_058470036.1"/>
</dbReference>
<dbReference type="InterPro" id="IPR012001">
    <property type="entry name" value="Thiamin_PyroP_enz_TPP-bd_dom"/>
</dbReference>
<dbReference type="Pfam" id="PF02775">
    <property type="entry name" value="TPP_enzyme_C"/>
    <property type="match status" value="1"/>
</dbReference>
<feature type="binding site" evidence="11">
    <location>
        <position position="116"/>
    </location>
    <ligand>
        <name>pyruvate</name>
        <dbReference type="ChEBI" id="CHEBI:15361"/>
        <label>1</label>
        <note>substrate; ligand shared between two neighboring subunits</note>
    </ligand>
</feature>
<gene>
    <name evidence="17" type="ORF">N7468_000739</name>
</gene>
<comment type="similarity">
    <text evidence="3 13">Belongs to the TPP enzyme family.</text>
</comment>
<evidence type="ECO:0000313" key="17">
    <source>
        <dbReference type="EMBL" id="KAJ5249288.1"/>
    </source>
</evidence>
<keyword evidence="7" id="KW-0210">Decarboxylase</keyword>
<feature type="binding site" evidence="11">
    <location>
        <position position="482"/>
    </location>
    <ligand>
        <name>pyruvate</name>
        <dbReference type="ChEBI" id="CHEBI:15361"/>
        <label>1</label>
        <note>substrate; ligand shared between two neighboring subunits</note>
    </ligand>
</feature>
<keyword evidence="18" id="KW-1185">Reference proteome</keyword>
<feature type="binding site" evidence="11">
    <location>
        <position position="158"/>
    </location>
    <ligand>
        <name>pyruvate</name>
        <dbReference type="ChEBI" id="CHEBI:15361"/>
        <label>2</label>
        <note>allosteric activator</note>
    </ligand>
</feature>
<protein>
    <recommendedName>
        <fullName evidence="5">Pyruvate decarboxylase</fullName>
        <ecNumber evidence="4">4.1.1.1</ecNumber>
    </recommendedName>
</protein>
<feature type="binding site" evidence="12">
    <location>
        <position position="476"/>
    </location>
    <ligand>
        <name>Mg(2+)</name>
        <dbReference type="ChEBI" id="CHEBI:18420"/>
    </ligand>
</feature>
<feature type="domain" description="Thiamine pyrophosphate enzyme central" evidence="14">
    <location>
        <begin position="203"/>
        <end position="319"/>
    </location>
</feature>
<dbReference type="Proteomes" id="UP001150941">
    <property type="component" value="Unassembled WGS sequence"/>
</dbReference>
<dbReference type="EC" id="4.1.1.1" evidence="4"/>
<dbReference type="AlphaFoldDB" id="A0A9W9TYM2"/>
<evidence type="ECO:0000256" key="2">
    <source>
        <dbReference type="ARBA" id="ARBA00001964"/>
    </source>
</evidence>
<dbReference type="PIRSF" id="PIRSF036565">
    <property type="entry name" value="Pyruvt_ip_decrb"/>
    <property type="match status" value="1"/>
</dbReference>
<evidence type="ECO:0000256" key="7">
    <source>
        <dbReference type="ARBA" id="ARBA00022793"/>
    </source>
</evidence>
<keyword evidence="8 12" id="KW-0460">Magnesium</keyword>
<dbReference type="GeneID" id="83197339"/>
<dbReference type="InterPro" id="IPR047213">
    <property type="entry name" value="TPP_PYR_PDC_IPDC-like"/>
</dbReference>
<dbReference type="GO" id="GO:0000287">
    <property type="term" value="F:magnesium ion binding"/>
    <property type="evidence" value="ECO:0007669"/>
    <property type="project" value="InterPro"/>
</dbReference>
<keyword evidence="9 13" id="KW-0786">Thiamine pyrophosphate</keyword>
<evidence type="ECO:0000256" key="8">
    <source>
        <dbReference type="ARBA" id="ARBA00022842"/>
    </source>
</evidence>
<dbReference type="GO" id="GO:0030976">
    <property type="term" value="F:thiamine pyrophosphate binding"/>
    <property type="evidence" value="ECO:0007669"/>
    <property type="project" value="InterPro"/>
</dbReference>
<keyword evidence="6 12" id="KW-0479">Metal-binding</keyword>
<dbReference type="FunFam" id="3.40.50.970:FF:000019">
    <property type="entry name" value="Pyruvate decarboxylase isozyme"/>
    <property type="match status" value="1"/>
</dbReference>
<feature type="binding site" evidence="12">
    <location>
        <position position="449"/>
    </location>
    <ligand>
        <name>Mg(2+)</name>
        <dbReference type="ChEBI" id="CHEBI:18420"/>
    </ligand>
</feature>
<evidence type="ECO:0000256" key="12">
    <source>
        <dbReference type="PIRSR" id="PIRSR036565-2"/>
    </source>
</evidence>
<dbReference type="Pfam" id="PF02776">
    <property type="entry name" value="TPP_enzyme_N"/>
    <property type="match status" value="1"/>
</dbReference>
<feature type="binding site" evidence="11">
    <location>
        <position position="30"/>
    </location>
    <ligand>
        <name>pyruvate</name>
        <dbReference type="ChEBI" id="CHEBI:15361"/>
        <label>1</label>
        <note>substrate; ligand shared between two neighboring subunits</note>
    </ligand>
</feature>
<feature type="binding site" evidence="12">
    <location>
        <position position="478"/>
    </location>
    <ligand>
        <name>Mg(2+)</name>
        <dbReference type="ChEBI" id="CHEBI:18420"/>
    </ligand>
</feature>
<reference evidence="17" key="1">
    <citation type="submission" date="2022-11" db="EMBL/GenBank/DDBJ databases">
        <authorList>
            <person name="Petersen C."/>
        </authorList>
    </citation>
    <scope>NUCLEOTIDE SEQUENCE</scope>
    <source>
        <strain evidence="17">IBT 19713</strain>
    </source>
</reference>
<accession>A0A9W9TYM2</accession>
<dbReference type="PANTHER" id="PTHR43452:SF30">
    <property type="entry name" value="PYRUVATE DECARBOXYLASE ISOZYME 1-RELATED"/>
    <property type="match status" value="1"/>
</dbReference>
<dbReference type="InterPro" id="IPR029061">
    <property type="entry name" value="THDP-binding"/>
</dbReference>
<comment type="catalytic activity">
    <reaction evidence="1">
        <text>a 2-oxocarboxylate + H(+) = an aldehyde + CO2</text>
        <dbReference type="Rhea" id="RHEA:11628"/>
        <dbReference type="ChEBI" id="CHEBI:15378"/>
        <dbReference type="ChEBI" id="CHEBI:16526"/>
        <dbReference type="ChEBI" id="CHEBI:17478"/>
        <dbReference type="ChEBI" id="CHEBI:35179"/>
        <dbReference type="EC" id="4.1.1.1"/>
    </reaction>
</comment>
<evidence type="ECO:0000256" key="5">
    <source>
        <dbReference type="ARBA" id="ARBA00014422"/>
    </source>
</evidence>
<evidence type="ECO:0000256" key="6">
    <source>
        <dbReference type="ARBA" id="ARBA00022723"/>
    </source>
</evidence>
<dbReference type="GO" id="GO:0005634">
    <property type="term" value="C:nucleus"/>
    <property type="evidence" value="ECO:0007669"/>
    <property type="project" value="TreeGrafter"/>
</dbReference>
<evidence type="ECO:0000256" key="10">
    <source>
        <dbReference type="ARBA" id="ARBA00023239"/>
    </source>
</evidence>
<dbReference type="InterPro" id="IPR011766">
    <property type="entry name" value="TPP_enzyme_TPP-bd"/>
</dbReference>